<feature type="transmembrane region" description="Helical" evidence="1">
    <location>
        <begin position="85"/>
        <end position="113"/>
    </location>
</feature>
<name>A0A1R2BX86_9CILI</name>
<keyword evidence="1" id="KW-1133">Transmembrane helix</keyword>
<evidence type="ECO:0000256" key="1">
    <source>
        <dbReference type="SAM" id="Phobius"/>
    </source>
</evidence>
<dbReference type="Proteomes" id="UP000187209">
    <property type="component" value="Unassembled WGS sequence"/>
</dbReference>
<reference evidence="2 3" key="1">
    <citation type="submission" date="2016-11" db="EMBL/GenBank/DDBJ databases">
        <title>The macronuclear genome of Stentor coeruleus: a giant cell with tiny introns.</title>
        <authorList>
            <person name="Slabodnick M."/>
            <person name="Ruby J.G."/>
            <person name="Reiff S.B."/>
            <person name="Swart E.C."/>
            <person name="Gosai S."/>
            <person name="Prabakaran S."/>
            <person name="Witkowska E."/>
            <person name="Larue G.E."/>
            <person name="Fisher S."/>
            <person name="Freeman R.M."/>
            <person name="Gunawardena J."/>
            <person name="Chu W."/>
            <person name="Stover N.A."/>
            <person name="Gregory B.D."/>
            <person name="Nowacki M."/>
            <person name="Derisi J."/>
            <person name="Roy S.W."/>
            <person name="Marshall W.F."/>
            <person name="Sood P."/>
        </authorList>
    </citation>
    <scope>NUCLEOTIDE SEQUENCE [LARGE SCALE GENOMIC DNA]</scope>
    <source>
        <strain evidence="2">WM001</strain>
    </source>
</reference>
<dbReference type="AlphaFoldDB" id="A0A1R2BX86"/>
<keyword evidence="3" id="KW-1185">Reference proteome</keyword>
<accession>A0A1R2BX86</accession>
<proteinExistence type="predicted"/>
<evidence type="ECO:0000313" key="2">
    <source>
        <dbReference type="EMBL" id="OMJ81311.1"/>
    </source>
</evidence>
<sequence>MLSLECLIEHCQALSFIKDSLNSSGESWNSSALDFFEALSDSFLIPIDQDTFKISFIISSILITLLLLLYLIFNKYIHNINKDKLSLTLIFIQFLDHIILGIGYIIILKIFLIPYGCNENSQLIVDTSINCWTNEHLFYMQTGYLFASIGVLLVAGISTVLRAERKGVEKPFGNDLVFPSMYKILDLLVVSLLSTIGEPYVGICFIIVAIGYLGIFEAYEDLYVGCLKMACLFGLLWGFVCAEIARKNGELASQMVTIGWGISLVVGYFVLFVKSLIVNREPMFQCIDK</sequence>
<keyword evidence="1" id="KW-0472">Membrane</keyword>
<organism evidence="2 3">
    <name type="scientific">Stentor coeruleus</name>
    <dbReference type="NCBI Taxonomy" id="5963"/>
    <lineage>
        <taxon>Eukaryota</taxon>
        <taxon>Sar</taxon>
        <taxon>Alveolata</taxon>
        <taxon>Ciliophora</taxon>
        <taxon>Postciliodesmatophora</taxon>
        <taxon>Heterotrichea</taxon>
        <taxon>Heterotrichida</taxon>
        <taxon>Stentoridae</taxon>
        <taxon>Stentor</taxon>
    </lineage>
</organism>
<feature type="transmembrane region" description="Helical" evidence="1">
    <location>
        <begin position="222"/>
        <end position="245"/>
    </location>
</feature>
<feature type="transmembrane region" description="Helical" evidence="1">
    <location>
        <begin position="54"/>
        <end position="73"/>
    </location>
</feature>
<feature type="transmembrane region" description="Helical" evidence="1">
    <location>
        <begin position="144"/>
        <end position="163"/>
    </location>
</feature>
<feature type="transmembrane region" description="Helical" evidence="1">
    <location>
        <begin position="257"/>
        <end position="277"/>
    </location>
</feature>
<feature type="transmembrane region" description="Helical" evidence="1">
    <location>
        <begin position="184"/>
        <end position="216"/>
    </location>
</feature>
<protein>
    <submittedName>
        <fullName evidence="2">Uncharacterized protein</fullName>
    </submittedName>
</protein>
<keyword evidence="1" id="KW-0812">Transmembrane</keyword>
<comment type="caution">
    <text evidence="2">The sequence shown here is derived from an EMBL/GenBank/DDBJ whole genome shotgun (WGS) entry which is preliminary data.</text>
</comment>
<dbReference type="EMBL" id="MPUH01000385">
    <property type="protein sequence ID" value="OMJ81311.1"/>
    <property type="molecule type" value="Genomic_DNA"/>
</dbReference>
<evidence type="ECO:0000313" key="3">
    <source>
        <dbReference type="Proteomes" id="UP000187209"/>
    </source>
</evidence>
<gene>
    <name evidence="2" type="ORF">SteCoe_18233</name>
</gene>